<proteinExistence type="predicted"/>
<evidence type="ECO:0000313" key="2">
    <source>
        <dbReference type="EMBL" id="CDW36917.1"/>
    </source>
</evidence>
<sequence>ENDIIYDLDEGRPQIRKKVSGCLTSHRIVMKCISSNQNTFMIDGFGNEAQQEIVCSHLKNIHRCFEDMDRKCSQKIKNIQNKLKRRLDFLLTRNRGFCKFLNSGCPRRVIVSGRTQILLLFLSTFSIFFISLE</sequence>
<accession>A0A0K2UG52</accession>
<keyword evidence="1" id="KW-0472">Membrane</keyword>
<reference evidence="2" key="1">
    <citation type="submission" date="2014-05" db="EMBL/GenBank/DDBJ databases">
        <authorList>
            <person name="Chronopoulou M."/>
        </authorList>
    </citation>
    <scope>NUCLEOTIDE SEQUENCE</scope>
    <source>
        <tissue evidence="2">Whole organism</tissue>
    </source>
</reference>
<dbReference type="AlphaFoldDB" id="A0A0K2UG52"/>
<protein>
    <submittedName>
        <fullName evidence="2">Uncharacterized protein</fullName>
    </submittedName>
</protein>
<feature type="transmembrane region" description="Helical" evidence="1">
    <location>
        <begin position="117"/>
        <end position="132"/>
    </location>
</feature>
<keyword evidence="1" id="KW-1133">Transmembrane helix</keyword>
<dbReference type="EMBL" id="HACA01019556">
    <property type="protein sequence ID" value="CDW36917.1"/>
    <property type="molecule type" value="Transcribed_RNA"/>
</dbReference>
<feature type="non-terminal residue" evidence="2">
    <location>
        <position position="1"/>
    </location>
</feature>
<keyword evidence="1" id="KW-0812">Transmembrane</keyword>
<organism evidence="2">
    <name type="scientific">Lepeophtheirus salmonis</name>
    <name type="common">Salmon louse</name>
    <name type="synonym">Caligus salmonis</name>
    <dbReference type="NCBI Taxonomy" id="72036"/>
    <lineage>
        <taxon>Eukaryota</taxon>
        <taxon>Metazoa</taxon>
        <taxon>Ecdysozoa</taxon>
        <taxon>Arthropoda</taxon>
        <taxon>Crustacea</taxon>
        <taxon>Multicrustacea</taxon>
        <taxon>Hexanauplia</taxon>
        <taxon>Copepoda</taxon>
        <taxon>Siphonostomatoida</taxon>
        <taxon>Caligidae</taxon>
        <taxon>Lepeophtheirus</taxon>
    </lineage>
</organism>
<name>A0A0K2UG52_LEPSM</name>
<evidence type="ECO:0000256" key="1">
    <source>
        <dbReference type="SAM" id="Phobius"/>
    </source>
</evidence>